<protein>
    <submittedName>
        <fullName evidence="2">Uncharacterized protein</fullName>
    </submittedName>
</protein>
<accession>A0A9P6LRX6</accession>
<gene>
    <name evidence="2" type="ORF">BGZ65_008978</name>
</gene>
<reference evidence="2" key="1">
    <citation type="journal article" date="2020" name="Fungal Divers.">
        <title>Resolving the Mortierellaceae phylogeny through synthesis of multi-gene phylogenetics and phylogenomics.</title>
        <authorList>
            <person name="Vandepol N."/>
            <person name="Liber J."/>
            <person name="Desiro A."/>
            <person name="Na H."/>
            <person name="Kennedy M."/>
            <person name="Barry K."/>
            <person name="Grigoriev I.V."/>
            <person name="Miller A.N."/>
            <person name="O'Donnell K."/>
            <person name="Stajich J.E."/>
            <person name="Bonito G."/>
        </authorList>
    </citation>
    <scope>NUCLEOTIDE SEQUENCE</scope>
    <source>
        <strain evidence="2">MES-2147</strain>
    </source>
</reference>
<organism evidence="2 3">
    <name type="scientific">Modicella reniformis</name>
    <dbReference type="NCBI Taxonomy" id="1440133"/>
    <lineage>
        <taxon>Eukaryota</taxon>
        <taxon>Fungi</taxon>
        <taxon>Fungi incertae sedis</taxon>
        <taxon>Mucoromycota</taxon>
        <taxon>Mortierellomycotina</taxon>
        <taxon>Mortierellomycetes</taxon>
        <taxon>Mortierellales</taxon>
        <taxon>Mortierellaceae</taxon>
        <taxon>Modicella</taxon>
    </lineage>
</organism>
<feature type="non-terminal residue" evidence="2">
    <location>
        <position position="276"/>
    </location>
</feature>
<dbReference type="OrthoDB" id="5920460at2759"/>
<feature type="compositionally biased region" description="Pro residues" evidence="1">
    <location>
        <begin position="127"/>
        <end position="144"/>
    </location>
</feature>
<dbReference type="EMBL" id="JAAAHW010010725">
    <property type="protein sequence ID" value="KAF9923281.1"/>
    <property type="molecule type" value="Genomic_DNA"/>
</dbReference>
<feature type="region of interest" description="Disordered" evidence="1">
    <location>
        <begin position="127"/>
        <end position="169"/>
    </location>
</feature>
<evidence type="ECO:0000313" key="2">
    <source>
        <dbReference type="EMBL" id="KAF9923281.1"/>
    </source>
</evidence>
<dbReference type="AlphaFoldDB" id="A0A9P6LRX6"/>
<evidence type="ECO:0000313" key="3">
    <source>
        <dbReference type="Proteomes" id="UP000749646"/>
    </source>
</evidence>
<keyword evidence="3" id="KW-1185">Reference proteome</keyword>
<proteinExistence type="predicted"/>
<feature type="compositionally biased region" description="Low complexity" evidence="1">
    <location>
        <begin position="145"/>
        <end position="160"/>
    </location>
</feature>
<evidence type="ECO:0000256" key="1">
    <source>
        <dbReference type="SAM" id="MobiDB-lite"/>
    </source>
</evidence>
<dbReference type="Proteomes" id="UP000749646">
    <property type="component" value="Unassembled WGS sequence"/>
</dbReference>
<comment type="caution">
    <text evidence="2">The sequence shown here is derived from an EMBL/GenBank/DDBJ whole genome shotgun (WGS) entry which is preliminary data.</text>
</comment>
<sequence length="276" mass="30761">MEQLAKQQMSQVVLLMEKMTQTQNQNQYQYQPQAQNQGLCQCVPVDRENPSNAGASNHNTSTSFMVEFLSVNDLAPVMAVTRNQLRNATRVVPTQQERQRAILRTQDRVPTAPIVVGTAPPKVVPAPPAINNPTHVPHPQPVEDPAPVAGPSNAAAPASSKPKKARKSRYHKVINLTDGQPEFFFSTALKDLTIPVSKHEADDEYTESEIESEYADEDFLDLHLAEAISLDPKIKGAINPELSKDEFHELTEIRLRDSYPLPRIDNLLDTQEGVQW</sequence>
<name>A0A9P6LRX6_9FUNG</name>